<evidence type="ECO:0000256" key="8">
    <source>
        <dbReference type="SAM" id="SignalP"/>
    </source>
</evidence>
<feature type="chain" id="PRO_5018121595" evidence="8">
    <location>
        <begin position="20"/>
        <end position="446"/>
    </location>
</feature>
<reference evidence="9 10" key="1">
    <citation type="submission" date="2018-11" db="EMBL/GenBank/DDBJ databases">
        <title>Aureibaculum marinum gen. nov., sp. nov., a member of the family Flavobacteriaceae isolated from the Bohai Sea.</title>
        <authorList>
            <person name="Ji X."/>
        </authorList>
    </citation>
    <scope>NUCLEOTIDE SEQUENCE [LARGE SCALE GENOMIC DNA]</scope>
    <source>
        <strain evidence="9 10">BH-SD17</strain>
    </source>
</reference>
<sequence length="446" mass="49353">MKVIFSTLITLFVVATALAQNNKKWTLKECIDYALEHNISIRQNEKLVESSEQDVISAKGNFLPSLGASTNANFSAGLSANQEGILKNTNNFSSSFNLSSGGTIFNGYRNLNIYKQAQLGVESSKMDLQKIEDDISLFVVNAYLNILFAKENLAVAQTQLEISRKQVEVTQAQVEAGVKPRGDLLNAESVVAADAQNVVTQENALDLALLSLAQLLQLPSENFDIAIIDVGTPSGLMLYDNSNIVYEKALENRAEIAKAKLMVDNADLNIKIAKGAYLPTLSYSLGASTSYFHQFNNLFTNQVNASFADQFSDRFQYGGGVSLSIPIFNRNQTKANVNKSIINKSLSELDLENQKLQLKETIERAYLDAKAASKSYEVAKISLDAQKEAFKNAEESYNLGAMTSFEFDEVRSRLVNAESTLIRAKFDYVFKIKVLEFYYGEELALE</sequence>
<evidence type="ECO:0000256" key="4">
    <source>
        <dbReference type="ARBA" id="ARBA00022452"/>
    </source>
</evidence>
<dbReference type="InterPro" id="IPR003423">
    <property type="entry name" value="OMP_efflux"/>
</dbReference>
<dbReference type="EMBL" id="RPFJ01000014">
    <property type="protein sequence ID" value="RPD95990.1"/>
    <property type="molecule type" value="Genomic_DNA"/>
</dbReference>
<keyword evidence="7" id="KW-0998">Cell outer membrane</keyword>
<gene>
    <name evidence="9" type="ORF">EGM88_11010</name>
</gene>
<dbReference type="RefSeq" id="WP_123898339.1">
    <property type="nucleotide sequence ID" value="NZ_RPFJ01000014.1"/>
</dbReference>
<dbReference type="AlphaFoldDB" id="A0A3N4NUY7"/>
<dbReference type="GO" id="GO:0015562">
    <property type="term" value="F:efflux transmembrane transporter activity"/>
    <property type="evidence" value="ECO:0007669"/>
    <property type="project" value="InterPro"/>
</dbReference>
<evidence type="ECO:0000256" key="5">
    <source>
        <dbReference type="ARBA" id="ARBA00022692"/>
    </source>
</evidence>
<evidence type="ECO:0000256" key="6">
    <source>
        <dbReference type="ARBA" id="ARBA00023136"/>
    </source>
</evidence>
<evidence type="ECO:0000256" key="3">
    <source>
        <dbReference type="ARBA" id="ARBA00022448"/>
    </source>
</evidence>
<dbReference type="GO" id="GO:0009279">
    <property type="term" value="C:cell outer membrane"/>
    <property type="evidence" value="ECO:0007669"/>
    <property type="project" value="UniProtKB-SubCell"/>
</dbReference>
<dbReference type="GO" id="GO:0015288">
    <property type="term" value="F:porin activity"/>
    <property type="evidence" value="ECO:0007669"/>
    <property type="project" value="TreeGrafter"/>
</dbReference>
<dbReference type="GO" id="GO:1990281">
    <property type="term" value="C:efflux pump complex"/>
    <property type="evidence" value="ECO:0007669"/>
    <property type="project" value="TreeGrafter"/>
</dbReference>
<name>A0A3N4NUY7_9FLAO</name>
<keyword evidence="6" id="KW-0472">Membrane</keyword>
<comment type="similarity">
    <text evidence="2">Belongs to the outer membrane factor (OMF) (TC 1.B.17) family.</text>
</comment>
<dbReference type="PANTHER" id="PTHR30026">
    <property type="entry name" value="OUTER MEMBRANE PROTEIN TOLC"/>
    <property type="match status" value="1"/>
</dbReference>
<evidence type="ECO:0000313" key="9">
    <source>
        <dbReference type="EMBL" id="RPD95990.1"/>
    </source>
</evidence>
<dbReference type="Proteomes" id="UP000270856">
    <property type="component" value="Unassembled WGS sequence"/>
</dbReference>
<comment type="subcellular location">
    <subcellularLocation>
        <location evidence="1">Cell outer membrane</location>
    </subcellularLocation>
</comment>
<evidence type="ECO:0000256" key="1">
    <source>
        <dbReference type="ARBA" id="ARBA00004442"/>
    </source>
</evidence>
<keyword evidence="4" id="KW-1134">Transmembrane beta strand</keyword>
<keyword evidence="8" id="KW-0732">Signal</keyword>
<dbReference type="PANTHER" id="PTHR30026:SF20">
    <property type="entry name" value="OUTER MEMBRANE PROTEIN TOLC"/>
    <property type="match status" value="1"/>
</dbReference>
<dbReference type="OrthoDB" id="9811587at2"/>
<evidence type="ECO:0000256" key="2">
    <source>
        <dbReference type="ARBA" id="ARBA00007613"/>
    </source>
</evidence>
<feature type="signal peptide" evidence="8">
    <location>
        <begin position="1"/>
        <end position="19"/>
    </location>
</feature>
<proteinExistence type="inferred from homology"/>
<keyword evidence="10" id="KW-1185">Reference proteome</keyword>
<accession>A0A3N4NUY7</accession>
<dbReference type="SUPFAM" id="SSF56954">
    <property type="entry name" value="Outer membrane efflux proteins (OEP)"/>
    <property type="match status" value="1"/>
</dbReference>
<protein>
    <submittedName>
        <fullName evidence="9">TolC family protein</fullName>
    </submittedName>
</protein>
<keyword evidence="5" id="KW-0812">Transmembrane</keyword>
<comment type="caution">
    <text evidence="9">The sequence shown here is derived from an EMBL/GenBank/DDBJ whole genome shotgun (WGS) entry which is preliminary data.</text>
</comment>
<dbReference type="Pfam" id="PF02321">
    <property type="entry name" value="OEP"/>
    <property type="match status" value="2"/>
</dbReference>
<organism evidence="9 10">
    <name type="scientific">Aureibaculum marinum</name>
    <dbReference type="NCBI Taxonomy" id="2487930"/>
    <lineage>
        <taxon>Bacteria</taxon>
        <taxon>Pseudomonadati</taxon>
        <taxon>Bacteroidota</taxon>
        <taxon>Flavobacteriia</taxon>
        <taxon>Flavobacteriales</taxon>
        <taxon>Flavobacteriaceae</taxon>
        <taxon>Aureibaculum</taxon>
    </lineage>
</organism>
<dbReference type="Gene3D" id="1.20.1600.10">
    <property type="entry name" value="Outer membrane efflux proteins (OEP)"/>
    <property type="match status" value="1"/>
</dbReference>
<evidence type="ECO:0000256" key="7">
    <source>
        <dbReference type="ARBA" id="ARBA00023237"/>
    </source>
</evidence>
<keyword evidence="3" id="KW-0813">Transport</keyword>
<dbReference type="InterPro" id="IPR051906">
    <property type="entry name" value="TolC-like"/>
</dbReference>
<evidence type="ECO:0000313" key="10">
    <source>
        <dbReference type="Proteomes" id="UP000270856"/>
    </source>
</evidence>